<dbReference type="AlphaFoldDB" id="A0A4R1NAC0"/>
<keyword evidence="1" id="KW-1133">Transmembrane helix</keyword>
<gene>
    <name evidence="2" type="ORF">EZJ58_1734</name>
</gene>
<sequence>MDFAVQDDLLFVLKKVGSFLIFAAIVSAFQLLLFIDVRFLHDSVNEISLTEISQEIILFAIVVLHLWLIRVPAHRAVNVLVGGFFTCLLVREMDFAFDVIQYGSWFWVAMAVCVLCVAVAALDYRRTLAGLADYFRHPGYGLVCAGLLTVLVFSRLMGMGGLWQALLQDAYVRTVKNAVEEGGELFGYVLCLLGTLLYMLDKRNMSRPD</sequence>
<feature type="transmembrane region" description="Helical" evidence="1">
    <location>
        <begin position="142"/>
        <end position="165"/>
    </location>
</feature>
<evidence type="ECO:0000256" key="1">
    <source>
        <dbReference type="SAM" id="Phobius"/>
    </source>
</evidence>
<organism evidence="2 3">
    <name type="scientific">Sodalis ligni</name>
    <dbReference type="NCBI Taxonomy" id="2697027"/>
    <lineage>
        <taxon>Bacteria</taxon>
        <taxon>Pseudomonadati</taxon>
        <taxon>Pseudomonadota</taxon>
        <taxon>Gammaproteobacteria</taxon>
        <taxon>Enterobacterales</taxon>
        <taxon>Bruguierivoracaceae</taxon>
        <taxon>Sodalis</taxon>
    </lineage>
</organism>
<dbReference type="Proteomes" id="UP000294555">
    <property type="component" value="Unassembled WGS sequence"/>
</dbReference>
<name>A0A4R1NAC0_9GAMM</name>
<proteinExistence type="predicted"/>
<feature type="transmembrane region" description="Helical" evidence="1">
    <location>
        <begin position="185"/>
        <end position="200"/>
    </location>
</feature>
<dbReference type="EMBL" id="SJOI01000001">
    <property type="protein sequence ID" value="TCL03657.1"/>
    <property type="molecule type" value="Genomic_DNA"/>
</dbReference>
<feature type="transmembrane region" description="Helical" evidence="1">
    <location>
        <begin position="19"/>
        <end position="40"/>
    </location>
</feature>
<comment type="caution">
    <text evidence="2">The sequence shown here is derived from an EMBL/GenBank/DDBJ whole genome shotgun (WGS) entry which is preliminary data.</text>
</comment>
<accession>A0A4R1NAC0</accession>
<feature type="transmembrane region" description="Helical" evidence="1">
    <location>
        <begin position="52"/>
        <end position="69"/>
    </location>
</feature>
<evidence type="ECO:0000313" key="3">
    <source>
        <dbReference type="Proteomes" id="UP000294555"/>
    </source>
</evidence>
<feature type="transmembrane region" description="Helical" evidence="1">
    <location>
        <begin position="105"/>
        <end position="122"/>
    </location>
</feature>
<keyword evidence="3" id="KW-1185">Reference proteome</keyword>
<protein>
    <submittedName>
        <fullName evidence="2">Uncharacterized protein</fullName>
    </submittedName>
</protein>
<keyword evidence="1" id="KW-0472">Membrane</keyword>
<evidence type="ECO:0000313" key="2">
    <source>
        <dbReference type="EMBL" id="TCL03657.1"/>
    </source>
</evidence>
<reference evidence="2 3" key="1">
    <citation type="submission" date="2019-02" db="EMBL/GenBank/DDBJ databases">
        <title>Investigation of anaerobic lignin degradation for improved lignocellulosic biofuels.</title>
        <authorList>
            <person name="Deangelis K."/>
        </authorList>
    </citation>
    <scope>NUCLEOTIDE SEQUENCE [LARGE SCALE GENOMIC DNA]</scope>
    <source>
        <strain evidence="2 3">159R</strain>
    </source>
</reference>
<feature type="transmembrane region" description="Helical" evidence="1">
    <location>
        <begin position="76"/>
        <end position="93"/>
    </location>
</feature>
<keyword evidence="1" id="KW-0812">Transmembrane</keyword>